<evidence type="ECO:0000259" key="3">
    <source>
        <dbReference type="Pfam" id="PF06985"/>
    </source>
</evidence>
<dbReference type="Proteomes" id="UP000297527">
    <property type="component" value="Unassembled WGS sequence"/>
</dbReference>
<name>A0A4Z1HWB9_9HELO</name>
<proteinExistence type="predicted"/>
<comment type="caution">
    <text evidence="4">The sequence shown here is derived from an EMBL/GenBank/DDBJ whole genome shotgun (WGS) entry which is preliminary data.</text>
</comment>
<organism evidence="4 5">
    <name type="scientific">Botryotinia convoluta</name>
    <dbReference type="NCBI Taxonomy" id="54673"/>
    <lineage>
        <taxon>Eukaryota</taxon>
        <taxon>Fungi</taxon>
        <taxon>Dikarya</taxon>
        <taxon>Ascomycota</taxon>
        <taxon>Pezizomycotina</taxon>
        <taxon>Leotiomycetes</taxon>
        <taxon>Helotiales</taxon>
        <taxon>Sclerotiniaceae</taxon>
        <taxon>Botryotinia</taxon>
    </lineage>
</organism>
<keyword evidence="2" id="KW-0812">Transmembrane</keyword>
<dbReference type="OrthoDB" id="3540829at2759"/>
<evidence type="ECO:0000256" key="2">
    <source>
        <dbReference type="SAM" id="Phobius"/>
    </source>
</evidence>
<evidence type="ECO:0000313" key="5">
    <source>
        <dbReference type="Proteomes" id="UP000297527"/>
    </source>
</evidence>
<dbReference type="Pfam" id="PF06985">
    <property type="entry name" value="HET"/>
    <property type="match status" value="1"/>
</dbReference>
<feature type="domain" description="Heterokaryon incompatibility" evidence="3">
    <location>
        <begin position="185"/>
        <end position="237"/>
    </location>
</feature>
<keyword evidence="2" id="KW-1133">Transmembrane helix</keyword>
<dbReference type="InterPro" id="IPR010730">
    <property type="entry name" value="HET"/>
</dbReference>
<dbReference type="EMBL" id="PQXN01000222">
    <property type="protein sequence ID" value="TGO49027.1"/>
    <property type="molecule type" value="Genomic_DNA"/>
</dbReference>
<evidence type="ECO:0000256" key="1">
    <source>
        <dbReference type="SAM" id="MobiDB-lite"/>
    </source>
</evidence>
<dbReference type="AlphaFoldDB" id="A0A4Z1HWB9"/>
<sequence length="355" mass="40152">MVKPNAFSTMNYRPGSASDERRFFTPPLRPELSEEFRFCCKVKTEFSNAFGQSDSWQLSAEQTSFQVQYLRKLELTLHHSSYESKRVRFYVAASSSDWCQEWLRIENIPLGEENSFTETKAAIVQDWVKQCALNSECSRISELFESPSTPSHLFDIGSKDDNDYFIKLVDTKTFNLSRYALLIRYICLSYCWGTDGKLPRTTKENVEQHKEQISINLNMPLLFRDTISVTRKLGYGYNSPEYESRVFRCQSYFVGEPKEGLSQDVQNGLGFGLGLGGGLAAVLGFAWLLRWVRKRKAMKSGGKGGENAEGQSSATTRSETEVDSNEITEVGITVGSSREPEIRVNSIAEVSRAVV</sequence>
<feature type="region of interest" description="Disordered" evidence="1">
    <location>
        <begin position="299"/>
        <end position="330"/>
    </location>
</feature>
<accession>A0A4Z1HWB9</accession>
<protein>
    <recommendedName>
        <fullName evidence="3">Heterokaryon incompatibility domain-containing protein</fullName>
    </recommendedName>
</protein>
<reference evidence="4 5" key="1">
    <citation type="submission" date="2017-12" db="EMBL/GenBank/DDBJ databases">
        <title>Comparative genomics of Botrytis spp.</title>
        <authorList>
            <person name="Valero-Jimenez C.A."/>
            <person name="Tapia P."/>
            <person name="Veloso J."/>
            <person name="Silva-Moreno E."/>
            <person name="Staats M."/>
            <person name="Valdes J.H."/>
            <person name="Van Kan J.A.L."/>
        </authorList>
    </citation>
    <scope>NUCLEOTIDE SEQUENCE [LARGE SCALE GENOMIC DNA]</scope>
    <source>
        <strain evidence="4 5">MUCL11595</strain>
    </source>
</reference>
<feature type="transmembrane region" description="Helical" evidence="2">
    <location>
        <begin position="268"/>
        <end position="289"/>
    </location>
</feature>
<dbReference type="PANTHER" id="PTHR33112">
    <property type="entry name" value="DOMAIN PROTEIN, PUTATIVE-RELATED"/>
    <property type="match status" value="1"/>
</dbReference>
<keyword evidence="5" id="KW-1185">Reference proteome</keyword>
<gene>
    <name evidence="4" type="ORF">BCON_0223g00140</name>
</gene>
<evidence type="ECO:0000313" key="4">
    <source>
        <dbReference type="EMBL" id="TGO49027.1"/>
    </source>
</evidence>
<dbReference type="PANTHER" id="PTHR33112:SF16">
    <property type="entry name" value="HETEROKARYON INCOMPATIBILITY DOMAIN-CONTAINING PROTEIN"/>
    <property type="match status" value="1"/>
</dbReference>
<keyword evidence="2" id="KW-0472">Membrane</keyword>